<accession>A0A2U2PCA9</accession>
<keyword evidence="1" id="KW-0472">Membrane</keyword>
<keyword evidence="1" id="KW-1133">Transmembrane helix</keyword>
<dbReference type="EMBL" id="QEAS01000018">
    <property type="protein sequence ID" value="PWG78983.1"/>
    <property type="molecule type" value="Genomic_DNA"/>
</dbReference>
<keyword evidence="1" id="KW-0812">Transmembrane</keyword>
<gene>
    <name evidence="2" type="ORF">DDR33_19225</name>
</gene>
<feature type="transmembrane region" description="Helical" evidence="1">
    <location>
        <begin position="44"/>
        <end position="65"/>
    </location>
</feature>
<feature type="transmembrane region" description="Helical" evidence="1">
    <location>
        <begin position="20"/>
        <end position="38"/>
    </location>
</feature>
<reference evidence="2 3" key="1">
    <citation type="submission" date="2018-04" db="EMBL/GenBank/DDBJ databases">
        <title>Pedobacter chongqingensis sp. nov., isolated from a rottenly hemp rope.</title>
        <authorList>
            <person name="Cai Y."/>
        </authorList>
    </citation>
    <scope>NUCLEOTIDE SEQUENCE [LARGE SCALE GENOMIC DNA]</scope>
    <source>
        <strain evidence="2 3">FJ4-8</strain>
    </source>
</reference>
<sequence>MILNVNVVLDKSQFDRIKTVNSLPGLVSVVILLFIASISESLFWINLASAIAGVLLIYFLFYLNAKIEIAPDFLMLKYKDKLLIH</sequence>
<protein>
    <submittedName>
        <fullName evidence="2">Uncharacterized protein</fullName>
    </submittedName>
</protein>
<organism evidence="2 3">
    <name type="scientific">Pararcticibacter amylolyticus</name>
    <dbReference type="NCBI Taxonomy" id="2173175"/>
    <lineage>
        <taxon>Bacteria</taxon>
        <taxon>Pseudomonadati</taxon>
        <taxon>Bacteroidota</taxon>
        <taxon>Sphingobacteriia</taxon>
        <taxon>Sphingobacteriales</taxon>
        <taxon>Sphingobacteriaceae</taxon>
        <taxon>Pararcticibacter</taxon>
    </lineage>
</organism>
<dbReference type="AlphaFoldDB" id="A0A2U2PCA9"/>
<name>A0A2U2PCA9_9SPHI</name>
<keyword evidence="3" id="KW-1185">Reference proteome</keyword>
<comment type="caution">
    <text evidence="2">The sequence shown here is derived from an EMBL/GenBank/DDBJ whole genome shotgun (WGS) entry which is preliminary data.</text>
</comment>
<evidence type="ECO:0000313" key="2">
    <source>
        <dbReference type="EMBL" id="PWG78983.1"/>
    </source>
</evidence>
<proteinExistence type="predicted"/>
<evidence type="ECO:0000256" key="1">
    <source>
        <dbReference type="SAM" id="Phobius"/>
    </source>
</evidence>
<evidence type="ECO:0000313" key="3">
    <source>
        <dbReference type="Proteomes" id="UP000245647"/>
    </source>
</evidence>
<dbReference type="Proteomes" id="UP000245647">
    <property type="component" value="Unassembled WGS sequence"/>
</dbReference>